<evidence type="ECO:0000256" key="5">
    <source>
        <dbReference type="ARBA" id="ARBA00023157"/>
    </source>
</evidence>
<evidence type="ECO:0000256" key="3">
    <source>
        <dbReference type="ARBA" id="ARBA00022827"/>
    </source>
</evidence>
<sequence>MSENLLQGIFQASERVSQFVQTHLSQFIGLSHHPSPTNDRPGFSLSSSLKANLSDSSADSAILQPKGILKQGQSATPVTKEELGRSTWTFLHTLAAQVI</sequence>
<comment type="caution">
    <text evidence="8">The sequence shown here is derived from an EMBL/GenBank/DDBJ whole genome shotgun (WGS) entry which is preliminary data.</text>
</comment>
<dbReference type="GO" id="GO:0016972">
    <property type="term" value="F:thiol oxidase activity"/>
    <property type="evidence" value="ECO:0007669"/>
    <property type="project" value="UniProtKB-EC"/>
</dbReference>
<dbReference type="PROSITE" id="PS51324">
    <property type="entry name" value="ERV_ALR"/>
    <property type="match status" value="1"/>
</dbReference>
<dbReference type="EC" id="1.8.3.2" evidence="6"/>
<comment type="catalytic activity">
    <reaction evidence="6">
        <text>2 R'C(R)SH + O2 = R'C(R)S-S(R)CR' + H2O2</text>
        <dbReference type="Rhea" id="RHEA:17357"/>
        <dbReference type="ChEBI" id="CHEBI:15379"/>
        <dbReference type="ChEBI" id="CHEBI:16240"/>
        <dbReference type="ChEBI" id="CHEBI:16520"/>
        <dbReference type="ChEBI" id="CHEBI:17412"/>
        <dbReference type="EC" id="1.8.3.2"/>
    </reaction>
</comment>
<keyword evidence="3 6" id="KW-0274">FAD</keyword>
<dbReference type="AlphaFoldDB" id="A0ABC8RMQ4"/>
<proteinExistence type="predicted"/>
<evidence type="ECO:0000256" key="2">
    <source>
        <dbReference type="ARBA" id="ARBA00022630"/>
    </source>
</evidence>
<dbReference type="EMBL" id="CAUOFW020001505">
    <property type="protein sequence ID" value="CAK9145825.1"/>
    <property type="molecule type" value="Genomic_DNA"/>
</dbReference>
<dbReference type="InterPro" id="IPR036774">
    <property type="entry name" value="ERV/ALR_sulphydryl_oxid_sf"/>
</dbReference>
<evidence type="ECO:0000259" key="7">
    <source>
        <dbReference type="PROSITE" id="PS51324"/>
    </source>
</evidence>
<keyword evidence="2 6" id="KW-0285">Flavoprotein</keyword>
<protein>
    <recommendedName>
        <fullName evidence="6">Sulfhydryl oxidase</fullName>
        <ecNumber evidence="6">1.8.3.2</ecNumber>
    </recommendedName>
</protein>
<evidence type="ECO:0000256" key="4">
    <source>
        <dbReference type="ARBA" id="ARBA00023002"/>
    </source>
</evidence>
<evidence type="ECO:0000256" key="6">
    <source>
        <dbReference type="RuleBase" id="RU371123"/>
    </source>
</evidence>
<keyword evidence="5" id="KW-1015">Disulfide bond</keyword>
<comment type="cofactor">
    <cofactor evidence="1 6">
        <name>FAD</name>
        <dbReference type="ChEBI" id="CHEBI:57692"/>
    </cofactor>
</comment>
<evidence type="ECO:0000256" key="1">
    <source>
        <dbReference type="ARBA" id="ARBA00001974"/>
    </source>
</evidence>
<keyword evidence="4 6" id="KW-0560">Oxidoreductase</keyword>
<organism evidence="8 9">
    <name type="scientific">Ilex paraguariensis</name>
    <name type="common">yerba mate</name>
    <dbReference type="NCBI Taxonomy" id="185542"/>
    <lineage>
        <taxon>Eukaryota</taxon>
        <taxon>Viridiplantae</taxon>
        <taxon>Streptophyta</taxon>
        <taxon>Embryophyta</taxon>
        <taxon>Tracheophyta</taxon>
        <taxon>Spermatophyta</taxon>
        <taxon>Magnoliopsida</taxon>
        <taxon>eudicotyledons</taxon>
        <taxon>Gunneridae</taxon>
        <taxon>Pentapetalae</taxon>
        <taxon>asterids</taxon>
        <taxon>campanulids</taxon>
        <taxon>Aquifoliales</taxon>
        <taxon>Aquifoliaceae</taxon>
        <taxon>Ilex</taxon>
    </lineage>
</organism>
<accession>A0ABC8RMQ4</accession>
<dbReference type="Proteomes" id="UP001642360">
    <property type="component" value="Unassembled WGS sequence"/>
</dbReference>
<evidence type="ECO:0000313" key="8">
    <source>
        <dbReference type="EMBL" id="CAK9145825.1"/>
    </source>
</evidence>
<dbReference type="InterPro" id="IPR017905">
    <property type="entry name" value="ERV/ALR_sulphydryl_oxidase"/>
</dbReference>
<feature type="domain" description="ERV/ALR sulfhydryl oxidase" evidence="7">
    <location>
        <begin position="76"/>
        <end position="99"/>
    </location>
</feature>
<keyword evidence="9" id="KW-1185">Reference proteome</keyword>
<dbReference type="PANTHER" id="PTHR12645:SF0">
    <property type="entry name" value="FAD-LINKED SULFHYDRYL OXIDASE ALR"/>
    <property type="match status" value="1"/>
</dbReference>
<dbReference type="InterPro" id="IPR039799">
    <property type="entry name" value="ALR/ERV"/>
</dbReference>
<dbReference type="PANTHER" id="PTHR12645">
    <property type="entry name" value="ALR/ERV"/>
    <property type="match status" value="1"/>
</dbReference>
<dbReference type="Gene3D" id="1.20.120.310">
    <property type="entry name" value="ERV/ALR sulfhydryl oxidase domain"/>
    <property type="match status" value="1"/>
</dbReference>
<name>A0ABC8RMQ4_9AQUA</name>
<gene>
    <name evidence="8" type="ORF">ILEXP_LOCUS13644</name>
</gene>
<evidence type="ECO:0000313" key="9">
    <source>
        <dbReference type="Proteomes" id="UP001642360"/>
    </source>
</evidence>
<reference evidence="8 9" key="1">
    <citation type="submission" date="2024-02" db="EMBL/GenBank/DDBJ databases">
        <authorList>
            <person name="Vignale AGUSTIN F."/>
            <person name="Sosa J E."/>
            <person name="Modenutti C."/>
        </authorList>
    </citation>
    <scope>NUCLEOTIDE SEQUENCE [LARGE SCALE GENOMIC DNA]</scope>
</reference>